<evidence type="ECO:0000313" key="1">
    <source>
        <dbReference type="EMBL" id="KAJ8712728.1"/>
    </source>
</evidence>
<protein>
    <submittedName>
        <fullName evidence="1">Uncharacterized protein</fullName>
    </submittedName>
</protein>
<accession>A0ACC2QA41</accession>
<reference evidence="1" key="1">
    <citation type="submission" date="2023-03" db="EMBL/GenBank/DDBJ databases">
        <title>Chromosome-level genomes of two armyworms, Mythimna separata and Mythimna loreyi, provide insights into the biosynthesis and reception of sex pheromones.</title>
        <authorList>
            <person name="Zhao H."/>
        </authorList>
    </citation>
    <scope>NUCLEOTIDE SEQUENCE</scope>
    <source>
        <strain evidence="1">BeijingLab</strain>
    </source>
</reference>
<keyword evidence="2" id="KW-1185">Reference proteome</keyword>
<dbReference type="Proteomes" id="UP001231649">
    <property type="component" value="Chromosome 21"/>
</dbReference>
<proteinExistence type="predicted"/>
<gene>
    <name evidence="1" type="ORF">PYW08_008032</name>
</gene>
<dbReference type="EMBL" id="CM056797">
    <property type="protein sequence ID" value="KAJ8712728.1"/>
    <property type="molecule type" value="Genomic_DNA"/>
</dbReference>
<name>A0ACC2QA41_9NEOP</name>
<organism evidence="1 2">
    <name type="scientific">Mythimna loreyi</name>
    <dbReference type="NCBI Taxonomy" id="667449"/>
    <lineage>
        <taxon>Eukaryota</taxon>
        <taxon>Metazoa</taxon>
        <taxon>Ecdysozoa</taxon>
        <taxon>Arthropoda</taxon>
        <taxon>Hexapoda</taxon>
        <taxon>Insecta</taxon>
        <taxon>Pterygota</taxon>
        <taxon>Neoptera</taxon>
        <taxon>Endopterygota</taxon>
        <taxon>Lepidoptera</taxon>
        <taxon>Glossata</taxon>
        <taxon>Ditrysia</taxon>
        <taxon>Noctuoidea</taxon>
        <taxon>Noctuidae</taxon>
        <taxon>Noctuinae</taxon>
        <taxon>Hadenini</taxon>
        <taxon>Mythimna</taxon>
    </lineage>
</organism>
<evidence type="ECO:0000313" key="2">
    <source>
        <dbReference type="Proteomes" id="UP001231649"/>
    </source>
</evidence>
<comment type="caution">
    <text evidence="1">The sequence shown here is derived from an EMBL/GenBank/DDBJ whole genome shotgun (WGS) entry which is preliminary data.</text>
</comment>
<sequence length="641" mass="73772">MVQETYFELTKRSIPIIKNETAHLSWRNSVITVRTNKHVNFLEYSYNLECLERNIDFTESLILSPKNSPASEVCNANFLKSEMRNVDYTEMIVNSSFWPHNPALTQEMTSVVMCKWSPLNFGSVLAVLNNIGGVEFFAKQHFQWKSVLNLSPYITKILNHNKAPVSFEDLKESVFILETSAICWAAEANSDNSCYFATSQKNGSVLFLQIFSNMDEPKLCGCISADMTKIIEMKWIPKSENNFFLICSDTMGQICMFDMEIENDTISLLQPHILWPYKDRMIAGNLKYTFIDSKIIFLCSKHRHLLIQVINNNGKVLSQYLNNVNDHRITDIAYTKDGIYLSTVNVKIYKINIALTNDNLDVTLDQLDLKDPYTMYELYGFRFSTNNVVCALAMANRKVLCRKEAHKIEVIFISTDSKLESIVPTLINNPTKRLTYFWDCIELLRFQLTKLKVIPKLDYDELYASASQDAYQLKIYYILMTYVAGLKKVMRLSPSFTLPETSPAVIKERILYLHAKSLLNNLCQKCQNEGKLNDVDMESLYGSKNYIEYYCKKYKCETELDQNVLSVLENSCEYVCQGCDEKLEGFSCKRGHLNIFCMESFTPIMTDDYLFCKCCGSTARADLELVNPLCVFCDLNLVKPD</sequence>